<evidence type="ECO:0000313" key="16">
    <source>
        <dbReference type="Proteomes" id="UP001366060"/>
    </source>
</evidence>
<dbReference type="EC" id="2.7.13.3" evidence="3"/>
<proteinExistence type="predicted"/>
<dbReference type="PANTHER" id="PTHR43547">
    <property type="entry name" value="TWO-COMPONENT HISTIDINE KINASE"/>
    <property type="match status" value="1"/>
</dbReference>
<dbReference type="Gene3D" id="3.30.450.20">
    <property type="entry name" value="PAS domain"/>
    <property type="match status" value="2"/>
</dbReference>
<comment type="catalytic activity">
    <reaction evidence="1">
        <text>ATP + protein L-histidine = ADP + protein N-phospho-L-histidine.</text>
        <dbReference type="EC" id="2.7.13.3"/>
    </reaction>
</comment>
<dbReference type="Proteomes" id="UP001366060">
    <property type="component" value="Unassembled WGS sequence"/>
</dbReference>
<protein>
    <recommendedName>
        <fullName evidence="3">histidine kinase</fullName>
        <ecNumber evidence="3">2.7.13.3</ecNumber>
    </recommendedName>
</protein>
<evidence type="ECO:0000256" key="4">
    <source>
        <dbReference type="ARBA" id="ARBA00022475"/>
    </source>
</evidence>
<dbReference type="Pfam" id="PF14689">
    <property type="entry name" value="SPOB_a"/>
    <property type="match status" value="1"/>
</dbReference>
<dbReference type="InterPro" id="IPR003594">
    <property type="entry name" value="HATPase_dom"/>
</dbReference>
<keyword evidence="6 15" id="KW-0808">Transferase</keyword>
<evidence type="ECO:0000256" key="13">
    <source>
        <dbReference type="ARBA" id="ARBA00023136"/>
    </source>
</evidence>
<dbReference type="PRINTS" id="PR00344">
    <property type="entry name" value="BCTRLSENSOR"/>
</dbReference>
<keyword evidence="9 15" id="KW-0418">Kinase</keyword>
<dbReference type="Gene3D" id="3.30.565.10">
    <property type="entry name" value="Histidine kinase-like ATPase, C-terminal domain"/>
    <property type="match status" value="1"/>
</dbReference>
<dbReference type="InterPro" id="IPR004358">
    <property type="entry name" value="Sig_transdc_His_kin-like_C"/>
</dbReference>
<keyword evidence="12" id="KW-0902">Two-component regulatory system</keyword>
<keyword evidence="4" id="KW-1003">Cell membrane</keyword>
<comment type="subcellular location">
    <subcellularLocation>
        <location evidence="2">Cell membrane</location>
        <topology evidence="2">Multi-pass membrane protein</topology>
    </subcellularLocation>
</comment>
<dbReference type="SUPFAM" id="SSF55874">
    <property type="entry name" value="ATPase domain of HSP90 chaperone/DNA topoisomerase II/histidine kinase"/>
    <property type="match status" value="1"/>
</dbReference>
<keyword evidence="16" id="KW-1185">Reference proteome</keyword>
<evidence type="ECO:0000256" key="10">
    <source>
        <dbReference type="ARBA" id="ARBA00022840"/>
    </source>
</evidence>
<accession>A0ABU9HCH4</accession>
<evidence type="ECO:0000256" key="7">
    <source>
        <dbReference type="ARBA" id="ARBA00022692"/>
    </source>
</evidence>
<name>A0ABU9HCH4_9GAMM</name>
<evidence type="ECO:0000256" key="2">
    <source>
        <dbReference type="ARBA" id="ARBA00004651"/>
    </source>
</evidence>
<dbReference type="InterPro" id="IPR000014">
    <property type="entry name" value="PAS"/>
</dbReference>
<dbReference type="Gene3D" id="1.10.287.130">
    <property type="match status" value="1"/>
</dbReference>
<evidence type="ECO:0000256" key="8">
    <source>
        <dbReference type="ARBA" id="ARBA00022741"/>
    </source>
</evidence>
<evidence type="ECO:0000259" key="14">
    <source>
        <dbReference type="PROSITE" id="PS50109"/>
    </source>
</evidence>
<dbReference type="SUPFAM" id="SSF103190">
    <property type="entry name" value="Sensory domain-like"/>
    <property type="match status" value="1"/>
</dbReference>
<dbReference type="InterPro" id="IPR035965">
    <property type="entry name" value="PAS-like_dom_sf"/>
</dbReference>
<keyword evidence="7" id="KW-0812">Transmembrane</keyword>
<sequence length="552" mass="62239">MKNTFSSFCKLTFRIKIFLLLFGLLMLQMPVMVWHFESTLYKSIKHQVGTRALIQAKEISSDPVLIKQIKSKDLVALNININRLSAISDASFIVIGDENGIRLSHPVEERIGFPMRGGDNAGALERGESYISLREGSLGYGVRGKAPIFDSEHNIIGIISVGYLLNRFDQWIDVYMTPLLIEVFSLFALTLAAAWGFSHHIQKKMNMMEPEEIALALNLQNTILSSVYEGVIAIDREGYFLTMNKSARKLLGAEYDINYLKKRKIFEYVSNSEFFFRQPLNESLKDEMIRLNEHSLIVNRVAIFKKNELIGWVVSFREKSDIDSLTNELTQVQQHTDTLRVLRHEFSNRLATISGLIQMGRLDEVQQLIAQENTSKQKLLDFIHQHIHLPQVAGLLLGKSLRAKELNISLMFDSTCQLHPLNSTLSETELCAILGNLIDNAFDATQLNPDSNCIVNVLITDAGDDLVIEISDNGTGLAADLMDEIWKKGVSNKQDCYNHGIGLYLVHRYVTHANGFILVDNAEPKGCIFSVFIPNHCKNDPINIEGKLNGSH</sequence>
<evidence type="ECO:0000256" key="6">
    <source>
        <dbReference type="ARBA" id="ARBA00022679"/>
    </source>
</evidence>
<keyword evidence="13" id="KW-0472">Membrane</keyword>
<evidence type="ECO:0000256" key="9">
    <source>
        <dbReference type="ARBA" id="ARBA00022777"/>
    </source>
</evidence>
<evidence type="ECO:0000256" key="5">
    <source>
        <dbReference type="ARBA" id="ARBA00022553"/>
    </source>
</evidence>
<evidence type="ECO:0000256" key="12">
    <source>
        <dbReference type="ARBA" id="ARBA00023012"/>
    </source>
</evidence>
<dbReference type="RefSeq" id="WP_341628141.1">
    <property type="nucleotide sequence ID" value="NZ_JBAKBA010000022.1"/>
</dbReference>
<dbReference type="InterPro" id="IPR033463">
    <property type="entry name" value="sCache_3"/>
</dbReference>
<dbReference type="InterPro" id="IPR036890">
    <property type="entry name" value="HATPase_C_sf"/>
</dbReference>
<dbReference type="GO" id="GO:0004673">
    <property type="term" value="F:protein histidine kinase activity"/>
    <property type="evidence" value="ECO:0007669"/>
    <property type="project" value="UniProtKB-EC"/>
</dbReference>
<dbReference type="InterPro" id="IPR005467">
    <property type="entry name" value="His_kinase_dom"/>
</dbReference>
<dbReference type="SUPFAM" id="SSF55785">
    <property type="entry name" value="PYP-like sensor domain (PAS domain)"/>
    <property type="match status" value="1"/>
</dbReference>
<dbReference type="InterPro" id="IPR039506">
    <property type="entry name" value="SPOB_a"/>
</dbReference>
<keyword evidence="10" id="KW-0067">ATP-binding</keyword>
<evidence type="ECO:0000313" key="15">
    <source>
        <dbReference type="EMBL" id="MEL0659600.1"/>
    </source>
</evidence>
<feature type="domain" description="Histidine kinase" evidence="14">
    <location>
        <begin position="341"/>
        <end position="537"/>
    </location>
</feature>
<keyword evidence="11" id="KW-1133">Transmembrane helix</keyword>
<dbReference type="PROSITE" id="PS50109">
    <property type="entry name" value="HIS_KIN"/>
    <property type="match status" value="1"/>
</dbReference>
<dbReference type="PANTHER" id="PTHR43547:SF10">
    <property type="entry name" value="SENSOR HISTIDINE KINASE DCUS"/>
    <property type="match status" value="1"/>
</dbReference>
<keyword evidence="8" id="KW-0547">Nucleotide-binding</keyword>
<reference evidence="15 16" key="1">
    <citation type="submission" date="2024-02" db="EMBL/GenBank/DDBJ databases">
        <title>Bacteria isolated from the canopy kelp, Nereocystis luetkeana.</title>
        <authorList>
            <person name="Pfister C.A."/>
            <person name="Younker I.T."/>
            <person name="Light S.H."/>
        </authorList>
    </citation>
    <scope>NUCLEOTIDE SEQUENCE [LARGE SCALE GENOMIC DNA]</scope>
    <source>
        <strain evidence="15 16">TI.2.07</strain>
    </source>
</reference>
<comment type="caution">
    <text evidence="15">The sequence shown here is derived from an EMBL/GenBank/DDBJ whole genome shotgun (WGS) entry which is preliminary data.</text>
</comment>
<dbReference type="EMBL" id="JBAKBA010000022">
    <property type="protein sequence ID" value="MEL0659600.1"/>
    <property type="molecule type" value="Genomic_DNA"/>
</dbReference>
<organism evidence="15 16">
    <name type="scientific">Psychromonas arctica</name>
    <dbReference type="NCBI Taxonomy" id="168275"/>
    <lineage>
        <taxon>Bacteria</taxon>
        <taxon>Pseudomonadati</taxon>
        <taxon>Pseudomonadota</taxon>
        <taxon>Gammaproteobacteria</taxon>
        <taxon>Alteromonadales</taxon>
        <taxon>Psychromonadaceae</taxon>
        <taxon>Psychromonas</taxon>
    </lineage>
</organism>
<evidence type="ECO:0000256" key="3">
    <source>
        <dbReference type="ARBA" id="ARBA00012438"/>
    </source>
</evidence>
<evidence type="ECO:0000256" key="1">
    <source>
        <dbReference type="ARBA" id="ARBA00000085"/>
    </source>
</evidence>
<gene>
    <name evidence="15" type="ORF">V6255_10665</name>
</gene>
<dbReference type="SMART" id="SM00091">
    <property type="entry name" value="PAS"/>
    <property type="match status" value="1"/>
</dbReference>
<evidence type="ECO:0000256" key="11">
    <source>
        <dbReference type="ARBA" id="ARBA00022989"/>
    </source>
</evidence>
<dbReference type="SMART" id="SM00387">
    <property type="entry name" value="HATPase_c"/>
    <property type="match status" value="1"/>
</dbReference>
<keyword evidence="5" id="KW-0597">Phosphoprotein</keyword>
<dbReference type="InterPro" id="IPR029151">
    <property type="entry name" value="Sensor-like_sf"/>
</dbReference>
<dbReference type="Pfam" id="PF02518">
    <property type="entry name" value="HATPase_c"/>
    <property type="match status" value="1"/>
</dbReference>
<dbReference type="Pfam" id="PF17203">
    <property type="entry name" value="sCache_3_2"/>
    <property type="match status" value="1"/>
</dbReference>